<dbReference type="CDD" id="cd02901">
    <property type="entry name" value="Macro_Poa1p-like"/>
    <property type="match status" value="1"/>
</dbReference>
<sequence>MKMINYLKGDATNPEISGNKIIAHICNDVGGWGKGFVVAVSKRWKEPELSYREWYKSGENFNLGEIQLVQTTSDICIANMIGQHKINKSPHGIPPIRYEAVEKCLEKLAEEALSLNAVVCMPRIGCGLAGGKWEEIEKIIIRTLIHRQVDVYVYDFE</sequence>
<dbReference type="KEGG" id="eao:BD94_4047"/>
<name>A0A077EJY8_9FLAO</name>
<dbReference type="Gene3D" id="3.40.220.10">
    <property type="entry name" value="Leucine Aminopeptidase, subunit E, domain 1"/>
    <property type="match status" value="1"/>
</dbReference>
<evidence type="ECO:0000259" key="2">
    <source>
        <dbReference type="PROSITE" id="PS51154"/>
    </source>
</evidence>
<dbReference type="STRING" id="1338011.BD94_4047"/>
<reference evidence="3" key="2">
    <citation type="journal article" date="2015" name="Genome Biol. Evol.">
        <title>Complete Genome Sequence and Transcriptomic Analysis of the Novel Pathogen Elizabethkingia anophelis in Response to Oxidative Stress.</title>
        <authorList>
            <person name="Li Y."/>
            <person name="Liu Y."/>
            <person name="Chew S.C."/>
            <person name="Tay M."/>
            <person name="Salido M.M."/>
            <person name="Teo J."/>
            <person name="Lauro F.M."/>
            <person name="Givskov M."/>
            <person name="Yang L."/>
        </authorList>
    </citation>
    <scope>NUCLEOTIDE SEQUENCE</scope>
    <source>
        <strain evidence="3">NUHP1</strain>
    </source>
</reference>
<dbReference type="SMART" id="SM00506">
    <property type="entry name" value="A1pp"/>
    <property type="match status" value="1"/>
</dbReference>
<dbReference type="PROSITE" id="PS51154">
    <property type="entry name" value="MACRO"/>
    <property type="match status" value="1"/>
</dbReference>
<dbReference type="eggNOG" id="COG2856">
    <property type="taxonomic scope" value="Bacteria"/>
</dbReference>
<evidence type="ECO:0000256" key="1">
    <source>
        <dbReference type="ARBA" id="ARBA00035885"/>
    </source>
</evidence>
<organism evidence="3 4">
    <name type="scientific">Elizabethkingia anophelis NUHP1</name>
    <dbReference type="NCBI Taxonomy" id="1338011"/>
    <lineage>
        <taxon>Bacteria</taxon>
        <taxon>Pseudomonadati</taxon>
        <taxon>Bacteroidota</taxon>
        <taxon>Flavobacteriia</taxon>
        <taxon>Flavobacteriales</taxon>
        <taxon>Weeksellaceae</taxon>
        <taxon>Elizabethkingia</taxon>
    </lineage>
</organism>
<evidence type="ECO:0000313" key="4">
    <source>
        <dbReference type="Proteomes" id="UP000028933"/>
    </source>
</evidence>
<dbReference type="PANTHER" id="PTHR12521">
    <property type="entry name" value="PROTEIN C6ORF130"/>
    <property type="match status" value="1"/>
</dbReference>
<dbReference type="GO" id="GO:0140291">
    <property type="term" value="P:peptidyl-glutamate ADP-deribosylation"/>
    <property type="evidence" value="ECO:0007669"/>
    <property type="project" value="TreeGrafter"/>
</dbReference>
<protein>
    <recommendedName>
        <fullName evidence="2">Macro domain-containing protein</fullName>
    </recommendedName>
</protein>
<proteinExistence type="predicted"/>
<reference evidence="3" key="1">
    <citation type="journal article" date="2013" name="Lancet">
        <title>First case of E anophelis outbreak in an intensive-care unit.</title>
        <authorList>
            <person name="Teo J."/>
            <person name="Tan S.Y."/>
            <person name="Tay M."/>
            <person name="Ding Y."/>
            <person name="Kjelleberg S."/>
            <person name="Givskov M."/>
            <person name="Lin R.T."/>
            <person name="Yang L."/>
        </authorList>
    </citation>
    <scope>NUCLEOTIDE SEQUENCE [LARGE SCALE GENOMIC DNA]</scope>
    <source>
        <strain evidence="3">NUHP1</strain>
    </source>
</reference>
<dbReference type="EMBL" id="CP007547">
    <property type="protein sequence ID" value="AIL47822.1"/>
    <property type="molecule type" value="Genomic_DNA"/>
</dbReference>
<dbReference type="SUPFAM" id="SSF52949">
    <property type="entry name" value="Macro domain-like"/>
    <property type="match status" value="1"/>
</dbReference>
<dbReference type="PANTHER" id="PTHR12521:SF0">
    <property type="entry name" value="ADP-RIBOSE GLYCOHYDROLASE OARD1"/>
    <property type="match status" value="1"/>
</dbReference>
<dbReference type="Proteomes" id="UP000028933">
    <property type="component" value="Chromosome"/>
</dbReference>
<dbReference type="InterPro" id="IPR050892">
    <property type="entry name" value="ADP-ribose_metab_enzymes"/>
</dbReference>
<dbReference type="InterPro" id="IPR002589">
    <property type="entry name" value="Macro_dom"/>
</dbReference>
<dbReference type="InterPro" id="IPR043472">
    <property type="entry name" value="Macro_dom-like"/>
</dbReference>
<dbReference type="AlphaFoldDB" id="A0A077EJY8"/>
<dbReference type="HOGENOM" id="CLU_054419_3_1_10"/>
<accession>A0A077EJY8</accession>
<evidence type="ECO:0000313" key="3">
    <source>
        <dbReference type="EMBL" id="AIL47822.1"/>
    </source>
</evidence>
<feature type="domain" description="Macro" evidence="2">
    <location>
        <begin position="1"/>
        <end position="157"/>
    </location>
</feature>
<gene>
    <name evidence="3" type="ORF">BD94_4047</name>
</gene>
<comment type="catalytic activity">
    <reaction evidence="1">
        <text>an N-(ADP-alpha-D-ribosyl)-thymidine in DNA + H2O = a thymidine in DNA + ADP-D-ribose</text>
        <dbReference type="Rhea" id="RHEA:71655"/>
        <dbReference type="Rhea" id="RHEA-COMP:13556"/>
        <dbReference type="Rhea" id="RHEA-COMP:18051"/>
        <dbReference type="ChEBI" id="CHEBI:15377"/>
        <dbReference type="ChEBI" id="CHEBI:57967"/>
        <dbReference type="ChEBI" id="CHEBI:137386"/>
        <dbReference type="ChEBI" id="CHEBI:191199"/>
    </reaction>
    <physiologicalReaction direction="left-to-right" evidence="1">
        <dbReference type="Rhea" id="RHEA:71656"/>
    </physiologicalReaction>
</comment>